<keyword evidence="1" id="KW-1133">Transmembrane helix</keyword>
<sequence>MLLDCPDERYFTFYFILLLVALSLERHGILTFLSCWKVAKTVISFVSPVALIFNEEIHNEYTSRY</sequence>
<keyword evidence="1" id="KW-0472">Membrane</keyword>
<feature type="transmembrane region" description="Helical" evidence="1">
    <location>
        <begin position="12"/>
        <end position="33"/>
    </location>
</feature>
<evidence type="ECO:0000313" key="3">
    <source>
        <dbReference type="Proteomes" id="UP000323819"/>
    </source>
</evidence>
<evidence type="ECO:0000256" key="1">
    <source>
        <dbReference type="SAM" id="Phobius"/>
    </source>
</evidence>
<dbReference type="EMBL" id="VSIJ01000037">
    <property type="protein sequence ID" value="TXX64062.1"/>
    <property type="molecule type" value="Genomic_DNA"/>
</dbReference>
<dbReference type="AlphaFoldDB" id="A0ABD7SHH2"/>
<protein>
    <submittedName>
        <fullName evidence="2">Uncharacterized protein</fullName>
    </submittedName>
</protein>
<organism evidence="2 3">
    <name type="scientific">Vibrio cholerae</name>
    <dbReference type="NCBI Taxonomy" id="666"/>
    <lineage>
        <taxon>Bacteria</taxon>
        <taxon>Pseudomonadati</taxon>
        <taxon>Pseudomonadota</taxon>
        <taxon>Gammaproteobacteria</taxon>
        <taxon>Vibrionales</taxon>
        <taxon>Vibrionaceae</taxon>
        <taxon>Vibrio</taxon>
    </lineage>
</organism>
<name>A0ABD7SHH2_VIBCL</name>
<keyword evidence="1" id="KW-0812">Transmembrane</keyword>
<proteinExistence type="predicted"/>
<evidence type="ECO:0000313" key="2">
    <source>
        <dbReference type="EMBL" id="TXX64062.1"/>
    </source>
</evidence>
<gene>
    <name evidence="2" type="ORF">FXF03_20515</name>
</gene>
<comment type="caution">
    <text evidence="2">The sequence shown here is derived from an EMBL/GenBank/DDBJ whole genome shotgun (WGS) entry which is preliminary data.</text>
</comment>
<dbReference type="Proteomes" id="UP000323819">
    <property type="component" value="Unassembled WGS sequence"/>
</dbReference>
<reference evidence="2 3" key="1">
    <citation type="submission" date="2019-06" db="EMBL/GenBank/DDBJ databases">
        <title>Vibrio cholerae phylogeny based on whole-genome sequencing reveals genetic diversity and population strucutre.</title>
        <authorList>
            <person name="Zhiqiu Y."/>
            <person name="Bin L."/>
            <person name="Lingyan J."/>
        </authorList>
    </citation>
    <scope>NUCLEOTIDE SEQUENCE [LARGE SCALE GENOMIC DNA]</scope>
    <source>
        <strain evidence="2 3">N2814</strain>
    </source>
</reference>
<accession>A0ABD7SHH2</accession>